<feature type="region of interest" description="Disordered" evidence="1">
    <location>
        <begin position="81"/>
        <end position="101"/>
    </location>
</feature>
<reference evidence="3 4" key="1">
    <citation type="submission" date="2019-10" db="EMBL/GenBank/DDBJ databases">
        <title>Taxonomy of Antarctic Massilia spp.: description of Massilia rubra sp. nov., Massilia aquatica sp. nov., Massilia mucilaginosa sp. nov., Massilia frigida sp. nov. isolated from streams, lakes and regoliths.</title>
        <authorList>
            <person name="Holochova P."/>
            <person name="Sedlacek I."/>
            <person name="Kralova S."/>
            <person name="Maslanova I."/>
            <person name="Busse H.-J."/>
            <person name="Stankova E."/>
            <person name="Vrbovska V."/>
            <person name="Kovarovic V."/>
            <person name="Bartak M."/>
            <person name="Svec P."/>
            <person name="Pantucek R."/>
        </authorList>
    </citation>
    <scope>NUCLEOTIDE SEQUENCE [LARGE SCALE GENOMIC DNA]</scope>
    <source>
        <strain evidence="3 4">CCM 8695</strain>
    </source>
</reference>
<accession>A0ABX0N0Q8</accession>
<organism evidence="3 4">
    <name type="scientific">Massilia frigida</name>
    <dbReference type="NCBI Taxonomy" id="2609281"/>
    <lineage>
        <taxon>Bacteria</taxon>
        <taxon>Pseudomonadati</taxon>
        <taxon>Pseudomonadota</taxon>
        <taxon>Betaproteobacteria</taxon>
        <taxon>Burkholderiales</taxon>
        <taxon>Oxalobacteraceae</taxon>
        <taxon>Telluria group</taxon>
        <taxon>Massilia</taxon>
    </lineage>
</organism>
<comment type="caution">
    <text evidence="3">The sequence shown here is derived from an EMBL/GenBank/DDBJ whole genome shotgun (WGS) entry which is preliminary data.</text>
</comment>
<feature type="region of interest" description="Disordered" evidence="1">
    <location>
        <begin position="188"/>
        <end position="219"/>
    </location>
</feature>
<evidence type="ECO:0000256" key="2">
    <source>
        <dbReference type="SAM" id="Phobius"/>
    </source>
</evidence>
<name>A0ABX0N0Q8_9BURK</name>
<dbReference type="EMBL" id="WHJG01000004">
    <property type="protein sequence ID" value="NHZ78858.1"/>
    <property type="molecule type" value="Genomic_DNA"/>
</dbReference>
<keyword evidence="2" id="KW-0472">Membrane</keyword>
<feature type="compositionally biased region" description="Low complexity" evidence="1">
    <location>
        <begin position="85"/>
        <end position="101"/>
    </location>
</feature>
<protein>
    <submittedName>
        <fullName evidence="3">Uncharacterized protein</fullName>
    </submittedName>
</protein>
<keyword evidence="4" id="KW-1185">Reference proteome</keyword>
<sequence>MNLQDQVIYRCIDAACARPMPRRVDFCPYCGAPQHDGARRPASAPAFAPASAAPAAAPAPAVSPLDAPSFVQVVPVAPPAPPKPAAAAPARKTTARPAPAAATGLRKPIRLRYWLMALALLAVIWFTAKPEPKRVEARIAEATELAEKCKIKEAQDEVVALRADKVSAAQLRRLQSSINAAADACERKHPRVVKPKATPRNEPPAVSSRPAPRPVERPLDPSARNLIAEAERQIAQGDYRAAAAKLETCIAMVEGGSRECAAFKKYANRLLREMESCVASGRYWSNGRCT</sequence>
<dbReference type="Proteomes" id="UP000621455">
    <property type="component" value="Unassembled WGS sequence"/>
</dbReference>
<dbReference type="RefSeq" id="WP_167085830.1">
    <property type="nucleotide sequence ID" value="NZ_WHJG01000004.1"/>
</dbReference>
<evidence type="ECO:0000313" key="4">
    <source>
        <dbReference type="Proteomes" id="UP000621455"/>
    </source>
</evidence>
<proteinExistence type="predicted"/>
<evidence type="ECO:0000256" key="1">
    <source>
        <dbReference type="SAM" id="MobiDB-lite"/>
    </source>
</evidence>
<keyword evidence="2" id="KW-1133">Transmembrane helix</keyword>
<keyword evidence="2" id="KW-0812">Transmembrane</keyword>
<feature type="transmembrane region" description="Helical" evidence="2">
    <location>
        <begin position="111"/>
        <end position="128"/>
    </location>
</feature>
<evidence type="ECO:0000313" key="3">
    <source>
        <dbReference type="EMBL" id="NHZ78858.1"/>
    </source>
</evidence>
<gene>
    <name evidence="3" type="ORF">F2P44_06130</name>
</gene>